<dbReference type="AlphaFoldDB" id="A0A0K8W161"/>
<evidence type="ECO:0000313" key="1">
    <source>
        <dbReference type="EMBL" id="JAI44878.1"/>
    </source>
</evidence>
<dbReference type="EMBL" id="GDHF01007436">
    <property type="protein sequence ID" value="JAI44878.1"/>
    <property type="molecule type" value="Transcribed_RNA"/>
</dbReference>
<dbReference type="GeneID" id="108971183"/>
<protein>
    <submittedName>
        <fullName evidence="1">Longitudinals lacking protein, isoforms A/B/D/L</fullName>
    </submittedName>
</protein>
<gene>
    <name evidence="1" type="primary">lola_6</name>
    <name evidence="1" type="ORF">c0_g1_i2</name>
</gene>
<name>A0A0K8W161_BACLA</name>
<dbReference type="OrthoDB" id="10004641at2759"/>
<reference evidence="1" key="1">
    <citation type="submission" date="2015-06" db="EMBL/GenBank/DDBJ databases">
        <authorList>
            <person name="Hoefler B.C."/>
            <person name="Straight P.D."/>
        </authorList>
    </citation>
    <scope>NUCLEOTIDE SEQUENCE</scope>
</reference>
<sequence>MDMYPILGSLLGVDTSVSASGASLPGTSAFLTTRRQEQAATDLYGYLNNNSRGVTSQLQRENFMQCKHCNRYYKSHQKLQEHVRKYCLKKKKYKCISCEYRSRRKDHVLRHAKRKHCELYAASRDNEESLYEIRTEEECDDPARYEEHTLDYDGVYGEGDGEVEGMPVSALLDVGHFGFGLGSRDLTITAVPILQDSDDDDDDNYDDEDD</sequence>
<organism evidence="1">
    <name type="scientific">Bactrocera latifrons</name>
    <name type="common">Malaysian fruit fly</name>
    <name type="synonym">Chaetodacus latifrons</name>
    <dbReference type="NCBI Taxonomy" id="174628"/>
    <lineage>
        <taxon>Eukaryota</taxon>
        <taxon>Metazoa</taxon>
        <taxon>Ecdysozoa</taxon>
        <taxon>Arthropoda</taxon>
        <taxon>Hexapoda</taxon>
        <taxon>Insecta</taxon>
        <taxon>Pterygota</taxon>
        <taxon>Neoptera</taxon>
        <taxon>Endopterygota</taxon>
        <taxon>Diptera</taxon>
        <taxon>Brachycera</taxon>
        <taxon>Muscomorpha</taxon>
        <taxon>Tephritoidea</taxon>
        <taxon>Tephritidae</taxon>
        <taxon>Bactrocera</taxon>
        <taxon>Bactrocera</taxon>
    </lineage>
</organism>
<accession>A0A0K8W161</accession>
<proteinExistence type="predicted"/>
<dbReference type="Gene3D" id="3.30.160.60">
    <property type="entry name" value="Classic Zinc Finger"/>
    <property type="match status" value="1"/>
</dbReference>